<evidence type="ECO:0000259" key="3">
    <source>
        <dbReference type="Pfam" id="PF14870"/>
    </source>
</evidence>
<dbReference type="Pfam" id="PF14870">
    <property type="entry name" value="PSII_BNR"/>
    <property type="match status" value="2"/>
</dbReference>
<feature type="domain" description="Photosynthesis system II assembly factor Ycf48/Hcf136-like" evidence="3">
    <location>
        <begin position="116"/>
        <end position="257"/>
    </location>
</feature>
<dbReference type="InterPro" id="IPR028203">
    <property type="entry name" value="PSII_CF48-like_dom"/>
</dbReference>
<name>A0A6B3NKV8_9PSED</name>
<dbReference type="Proteomes" id="UP000482634">
    <property type="component" value="Unassembled WGS sequence"/>
</dbReference>
<proteinExistence type="predicted"/>
<dbReference type="PANTHER" id="PTHR47199:SF2">
    <property type="entry name" value="PHOTOSYSTEM II STABILITY_ASSEMBLY FACTOR HCF136, CHLOROPLASTIC"/>
    <property type="match status" value="1"/>
</dbReference>
<sequence length="320" mass="34456">MLDVTRAGERLLAVGERGFILRSQDNGLSWQQMPSPVSVTLTQVTFATPDQGWAVGHAGVILHSADGGRSWIKQLDGNQAAQLVVDAATRALAERPDEDTRRQLDAARQLVEDGPDKPFLAVHFFDAQRGLVVGAYGLALATVDGGQHWRSISQQLDNPSALHLYDILQIDDTLFIAAEQGLLLRSNDQGEHFKAIDTPATGTFFGLLAGRGQTLLAFGLRGKILRSEDLGDSWQRITNDQPATLTAGARASDGTLLLVDETGRVLRSQDDGRHFSAAPTQASSLTSLSETGDGRFMLAGVRGLSVFSLQDGQRSSAREQ</sequence>
<gene>
    <name evidence="4" type="ORF">G3436_08155</name>
</gene>
<dbReference type="InterPro" id="IPR015943">
    <property type="entry name" value="WD40/YVTN_repeat-like_dom_sf"/>
</dbReference>
<organism evidence="4 5">
    <name type="scientific">Pseudomonas brassicae</name>
    <dbReference type="NCBI Taxonomy" id="2708063"/>
    <lineage>
        <taxon>Bacteria</taxon>
        <taxon>Pseudomonadati</taxon>
        <taxon>Pseudomonadota</taxon>
        <taxon>Gammaproteobacteria</taxon>
        <taxon>Pseudomonadales</taxon>
        <taxon>Pseudomonadaceae</taxon>
        <taxon>Pseudomonas</taxon>
    </lineage>
</organism>
<feature type="domain" description="Photosynthesis system II assembly factor Ycf48/Hcf136-like" evidence="3">
    <location>
        <begin position="13"/>
        <end position="73"/>
    </location>
</feature>
<keyword evidence="2" id="KW-0604">Photosystem II</keyword>
<evidence type="ECO:0000256" key="1">
    <source>
        <dbReference type="ARBA" id="ARBA00022531"/>
    </source>
</evidence>
<dbReference type="EMBL" id="JAAHBU010000097">
    <property type="protein sequence ID" value="NER63875.1"/>
    <property type="molecule type" value="Genomic_DNA"/>
</dbReference>
<dbReference type="GO" id="GO:0009523">
    <property type="term" value="C:photosystem II"/>
    <property type="evidence" value="ECO:0007669"/>
    <property type="project" value="UniProtKB-KW"/>
</dbReference>
<keyword evidence="5" id="KW-1185">Reference proteome</keyword>
<dbReference type="Gene3D" id="2.130.10.10">
    <property type="entry name" value="YVTN repeat-like/Quinoprotein amine dehydrogenase"/>
    <property type="match status" value="1"/>
</dbReference>
<reference evidence="4 5" key="1">
    <citation type="submission" date="2020-02" db="EMBL/GenBank/DDBJ databases">
        <title>Broccoli isolated Pseudomonas sp.</title>
        <authorList>
            <person name="Fujikawa T."/>
            <person name="Sawada H."/>
        </authorList>
    </citation>
    <scope>NUCLEOTIDE SEQUENCE [LARGE SCALE GENOMIC DNA]</scope>
    <source>
        <strain evidence="4 5">MAFF212427</strain>
    </source>
</reference>
<dbReference type="PANTHER" id="PTHR47199">
    <property type="entry name" value="PHOTOSYSTEM II STABILITY/ASSEMBLY FACTOR HCF136, CHLOROPLASTIC"/>
    <property type="match status" value="1"/>
</dbReference>
<dbReference type="GO" id="GO:0015979">
    <property type="term" value="P:photosynthesis"/>
    <property type="evidence" value="ECO:0007669"/>
    <property type="project" value="UniProtKB-KW"/>
</dbReference>
<comment type="caution">
    <text evidence="4">The sequence shown here is derived from an EMBL/GenBank/DDBJ whole genome shotgun (WGS) entry which is preliminary data.</text>
</comment>
<keyword evidence="4" id="KW-0378">Hydrolase</keyword>
<accession>A0A6B3NKV8</accession>
<dbReference type="SUPFAM" id="SSF110296">
    <property type="entry name" value="Oligoxyloglucan reducing end-specific cellobiohydrolase"/>
    <property type="match status" value="1"/>
</dbReference>
<evidence type="ECO:0000313" key="5">
    <source>
        <dbReference type="Proteomes" id="UP000482634"/>
    </source>
</evidence>
<evidence type="ECO:0000313" key="4">
    <source>
        <dbReference type="EMBL" id="NER63875.1"/>
    </source>
</evidence>
<evidence type="ECO:0000256" key="2">
    <source>
        <dbReference type="ARBA" id="ARBA00023276"/>
    </source>
</evidence>
<keyword evidence="1" id="KW-0602">Photosynthesis</keyword>
<dbReference type="AlphaFoldDB" id="A0A6B3NKV8"/>
<dbReference type="GO" id="GO:0016787">
    <property type="term" value="F:hydrolase activity"/>
    <property type="evidence" value="ECO:0007669"/>
    <property type="project" value="UniProtKB-KW"/>
</dbReference>
<protein>
    <submittedName>
        <fullName evidence="4">Glycosyl hydrolase</fullName>
    </submittedName>
</protein>